<keyword evidence="8 13" id="KW-0548">Nucleotidyltransferase</keyword>
<organism evidence="16 17">
    <name type="scientific">Macrococcus hajekii</name>
    <dbReference type="NCBI Taxonomy" id="198482"/>
    <lineage>
        <taxon>Bacteria</taxon>
        <taxon>Bacillati</taxon>
        <taxon>Bacillota</taxon>
        <taxon>Bacilli</taxon>
        <taxon>Bacillales</taxon>
        <taxon>Staphylococcaceae</taxon>
        <taxon>Macrococcus</taxon>
    </lineage>
</organism>
<evidence type="ECO:0000256" key="8">
    <source>
        <dbReference type="ARBA" id="ARBA00022695"/>
    </source>
</evidence>
<dbReference type="OrthoDB" id="9814580at2"/>
<evidence type="ECO:0000256" key="9">
    <source>
        <dbReference type="ARBA" id="ARBA00022741"/>
    </source>
</evidence>
<comment type="catalytic activity">
    <reaction evidence="12 13">
        <text>L-threonine + hydrogencarbonate + ATP = L-threonylcarbamoyladenylate + diphosphate + H2O</text>
        <dbReference type="Rhea" id="RHEA:36407"/>
        <dbReference type="ChEBI" id="CHEBI:15377"/>
        <dbReference type="ChEBI" id="CHEBI:17544"/>
        <dbReference type="ChEBI" id="CHEBI:30616"/>
        <dbReference type="ChEBI" id="CHEBI:33019"/>
        <dbReference type="ChEBI" id="CHEBI:57926"/>
        <dbReference type="ChEBI" id="CHEBI:73682"/>
        <dbReference type="EC" id="2.7.7.87"/>
    </reaction>
</comment>
<comment type="subcellular location">
    <subcellularLocation>
        <location evidence="1 13">Cytoplasm</location>
    </subcellularLocation>
</comment>
<dbReference type="Gene3D" id="3.40.50.11030">
    <property type="entry name" value="Threonylcarbamoyl-AMP synthase, C-terminal domain"/>
    <property type="match status" value="1"/>
</dbReference>
<dbReference type="Gene3D" id="3.90.870.10">
    <property type="entry name" value="DHBP synthase"/>
    <property type="match status" value="1"/>
</dbReference>
<keyword evidence="7 13" id="KW-0819">tRNA processing</keyword>
<evidence type="ECO:0000256" key="11">
    <source>
        <dbReference type="ARBA" id="ARBA00029774"/>
    </source>
</evidence>
<gene>
    <name evidence="16" type="ORF">ERX37_10565</name>
</gene>
<comment type="similarity">
    <text evidence="2 13">Belongs to the SUA5 family.</text>
</comment>
<dbReference type="PANTHER" id="PTHR17490:SF16">
    <property type="entry name" value="THREONYLCARBAMOYL-AMP SYNTHASE"/>
    <property type="match status" value="1"/>
</dbReference>
<keyword evidence="6 13" id="KW-0808">Transferase</keyword>
<comment type="function">
    <text evidence="13">Required for the formation of a threonylcarbamoyl group on adenosine at position 37 (t(6)A37) in tRNAs that read codons beginning with adenine.</text>
</comment>
<feature type="binding site" evidence="14">
    <location>
        <position position="40"/>
    </location>
    <ligand>
        <name>L-threonine</name>
        <dbReference type="ChEBI" id="CHEBI:57926"/>
    </ligand>
</feature>
<evidence type="ECO:0000256" key="10">
    <source>
        <dbReference type="ARBA" id="ARBA00022840"/>
    </source>
</evidence>
<evidence type="ECO:0000256" key="3">
    <source>
        <dbReference type="ARBA" id="ARBA00012584"/>
    </source>
</evidence>
<dbReference type="GO" id="GO:0005524">
    <property type="term" value="F:ATP binding"/>
    <property type="evidence" value="ECO:0007669"/>
    <property type="project" value="UniProtKB-UniRule"/>
</dbReference>
<feature type="binding site" evidence="14">
    <location>
        <position position="63"/>
    </location>
    <ligand>
        <name>ATP</name>
        <dbReference type="ChEBI" id="CHEBI:30616"/>
    </ligand>
</feature>
<reference evidence="16 17" key="1">
    <citation type="submission" date="2019-01" db="EMBL/GenBank/DDBJ databases">
        <title>Draft genome sequences of the type strains of six Macrococcus species.</title>
        <authorList>
            <person name="Mazhar S."/>
            <person name="Altermann E."/>
            <person name="Hill C."/>
            <person name="Mcauliffe O."/>
        </authorList>
    </citation>
    <scope>NUCLEOTIDE SEQUENCE [LARGE SCALE GENOMIC DNA]</scope>
    <source>
        <strain evidence="16 17">CCM4809</strain>
    </source>
</reference>
<dbReference type="NCBIfam" id="TIGR00057">
    <property type="entry name" value="L-threonylcarbamoyladenylate synthase"/>
    <property type="match status" value="1"/>
</dbReference>
<evidence type="ECO:0000313" key="16">
    <source>
        <dbReference type="EMBL" id="TDM01115.1"/>
    </source>
</evidence>
<dbReference type="InterPro" id="IPR010923">
    <property type="entry name" value="T(6)A37_SUA5"/>
</dbReference>
<keyword evidence="10 13" id="KW-0067">ATP-binding</keyword>
<comment type="caution">
    <text evidence="16">The sequence shown here is derived from an EMBL/GenBank/DDBJ whole genome shotgun (WGS) entry which is preliminary data.</text>
</comment>
<evidence type="ECO:0000256" key="4">
    <source>
        <dbReference type="ARBA" id="ARBA00015492"/>
    </source>
</evidence>
<feature type="binding site" evidence="14">
    <location>
        <position position="122"/>
    </location>
    <ligand>
        <name>L-threonine</name>
        <dbReference type="ChEBI" id="CHEBI:57926"/>
    </ligand>
</feature>
<feature type="binding site" evidence="14">
    <location>
        <position position="238"/>
    </location>
    <ligand>
        <name>ATP</name>
        <dbReference type="ChEBI" id="CHEBI:30616"/>
    </ligand>
</feature>
<evidence type="ECO:0000256" key="2">
    <source>
        <dbReference type="ARBA" id="ARBA00007663"/>
    </source>
</evidence>
<evidence type="ECO:0000256" key="1">
    <source>
        <dbReference type="ARBA" id="ARBA00004496"/>
    </source>
</evidence>
<accession>A0A4R6BHU5</accession>
<dbReference type="PANTHER" id="PTHR17490">
    <property type="entry name" value="SUA5"/>
    <property type="match status" value="1"/>
</dbReference>
<dbReference type="Pfam" id="PF03481">
    <property type="entry name" value="Sua5_C"/>
    <property type="match status" value="1"/>
</dbReference>
<dbReference type="AlphaFoldDB" id="A0A4R6BHU5"/>
<dbReference type="GO" id="GO:0061710">
    <property type="term" value="F:L-threonylcarbamoyladenylate synthase"/>
    <property type="evidence" value="ECO:0007669"/>
    <property type="project" value="UniProtKB-EC"/>
</dbReference>
<evidence type="ECO:0000256" key="12">
    <source>
        <dbReference type="ARBA" id="ARBA00048366"/>
    </source>
</evidence>
<feature type="binding site" evidence="14">
    <location>
        <position position="126"/>
    </location>
    <ligand>
        <name>L-threonine</name>
        <dbReference type="ChEBI" id="CHEBI:57926"/>
    </ligand>
</feature>
<proteinExistence type="inferred from homology"/>
<evidence type="ECO:0000256" key="6">
    <source>
        <dbReference type="ARBA" id="ARBA00022679"/>
    </source>
</evidence>
<dbReference type="GO" id="GO:0006450">
    <property type="term" value="P:regulation of translational fidelity"/>
    <property type="evidence" value="ECO:0007669"/>
    <property type="project" value="TreeGrafter"/>
</dbReference>
<evidence type="ECO:0000256" key="5">
    <source>
        <dbReference type="ARBA" id="ARBA00022490"/>
    </source>
</evidence>
<dbReference type="InterPro" id="IPR050156">
    <property type="entry name" value="TC-AMP_synthase_SUA5"/>
</dbReference>
<feature type="binding site" evidence="14">
    <location>
        <position position="156"/>
    </location>
    <ligand>
        <name>ATP</name>
        <dbReference type="ChEBI" id="CHEBI:30616"/>
    </ligand>
</feature>
<sequence length="336" mass="37004">MKTYVWDVRNYVNDLSTYPQITEIIQGFKQDELISIPTETVYGLAANAKSEAAVSKIYTAKGRPSDNPLIVHIYDQQQLDFVQDIHPSAQQLMDYFWPGPISFILPLKRDSLAPKVTAGKETVAVRMPNDQVARQLLELCGLPLAAPSANLSGRPSPTNYHHVYEDLEGRIYGIVRGDDSEIGLESTVLDCSQYPFKIARPGAVTETMLNDIVPGCTTAADYTDEGAPIAPGMKYRHYAPKSPVELIEGGITQPYEVAENIAVVGPKSIESLIMGGTFYPLCEDEHDFKGAAAHLYEVLRSIDHNDAISQIVISGFKRQEQTDALMNRIDKASAGK</sequence>
<dbReference type="EMBL" id="SCWE01000006">
    <property type="protein sequence ID" value="TDM01115.1"/>
    <property type="molecule type" value="Genomic_DNA"/>
</dbReference>
<dbReference type="Pfam" id="PF01300">
    <property type="entry name" value="Sua5_yciO_yrdC"/>
    <property type="match status" value="1"/>
</dbReference>
<dbReference type="RefSeq" id="WP_133430648.1">
    <property type="nucleotide sequence ID" value="NZ_BMCC01000006.1"/>
</dbReference>
<protein>
    <recommendedName>
        <fullName evidence="4 13">Threonylcarbamoyl-AMP synthase</fullName>
        <shortName evidence="13">TC-AMP synthase</shortName>
        <ecNumber evidence="3 13">2.7.7.87</ecNumber>
    </recommendedName>
    <alternativeName>
        <fullName evidence="11 13">L-threonylcarbamoyladenylate synthase</fullName>
    </alternativeName>
</protein>
<dbReference type="SUPFAM" id="SSF55821">
    <property type="entry name" value="YrdC/RibB"/>
    <property type="match status" value="1"/>
</dbReference>
<keyword evidence="5 13" id="KW-0963">Cytoplasm</keyword>
<keyword evidence="17" id="KW-1185">Reference proteome</keyword>
<dbReference type="PROSITE" id="PS51163">
    <property type="entry name" value="YRDC"/>
    <property type="match status" value="1"/>
</dbReference>
<feature type="domain" description="YrdC-like" evidence="15">
    <location>
        <begin position="18"/>
        <end position="204"/>
    </location>
</feature>
<dbReference type="GO" id="GO:0000049">
    <property type="term" value="F:tRNA binding"/>
    <property type="evidence" value="ECO:0007669"/>
    <property type="project" value="TreeGrafter"/>
</dbReference>
<evidence type="ECO:0000256" key="14">
    <source>
        <dbReference type="PIRSR" id="PIRSR004930-1"/>
    </source>
</evidence>
<feature type="binding site" evidence="14">
    <location>
        <position position="72"/>
    </location>
    <ligand>
        <name>L-threonine</name>
        <dbReference type="ChEBI" id="CHEBI:57926"/>
    </ligand>
</feature>
<evidence type="ECO:0000313" key="17">
    <source>
        <dbReference type="Proteomes" id="UP000295328"/>
    </source>
</evidence>
<dbReference type="InterPro" id="IPR006070">
    <property type="entry name" value="Sua5-like_dom"/>
</dbReference>
<dbReference type="EC" id="2.7.7.87" evidence="3 13"/>
<evidence type="ECO:0000256" key="7">
    <source>
        <dbReference type="ARBA" id="ARBA00022694"/>
    </source>
</evidence>
<dbReference type="PIRSF" id="PIRSF004930">
    <property type="entry name" value="Tln_factor_SUA5"/>
    <property type="match status" value="1"/>
</dbReference>
<evidence type="ECO:0000256" key="13">
    <source>
        <dbReference type="PIRNR" id="PIRNR004930"/>
    </source>
</evidence>
<feature type="binding site" evidence="14">
    <location>
        <position position="200"/>
    </location>
    <ligand>
        <name>ATP</name>
        <dbReference type="ChEBI" id="CHEBI:30616"/>
    </ligand>
</feature>
<dbReference type="GO" id="GO:0003725">
    <property type="term" value="F:double-stranded RNA binding"/>
    <property type="evidence" value="ECO:0007669"/>
    <property type="project" value="UniProtKB-UniRule"/>
</dbReference>
<keyword evidence="9 13" id="KW-0547">Nucleotide-binding</keyword>
<dbReference type="GO" id="GO:0005737">
    <property type="term" value="C:cytoplasm"/>
    <property type="evidence" value="ECO:0007669"/>
    <property type="project" value="UniProtKB-SubCell"/>
</dbReference>
<evidence type="ECO:0000259" key="15">
    <source>
        <dbReference type="PROSITE" id="PS51163"/>
    </source>
</evidence>
<feature type="binding site" evidence="14">
    <location>
        <position position="67"/>
    </location>
    <ligand>
        <name>ATP</name>
        <dbReference type="ChEBI" id="CHEBI:30616"/>
    </ligand>
</feature>
<dbReference type="InterPro" id="IPR017945">
    <property type="entry name" value="DHBP_synth_RibB-like_a/b_dom"/>
</dbReference>
<dbReference type="InterPro" id="IPR005145">
    <property type="entry name" value="Sua5_C"/>
</dbReference>
<dbReference type="FunFam" id="3.90.870.10:FF:000009">
    <property type="entry name" value="Threonylcarbamoyl-AMP synthase, putative"/>
    <property type="match status" value="1"/>
</dbReference>
<dbReference type="InterPro" id="IPR038385">
    <property type="entry name" value="Sua5/YwlC_C"/>
</dbReference>
<feature type="binding site" evidence="14">
    <location>
        <position position="146"/>
    </location>
    <ligand>
        <name>L-threonine</name>
        <dbReference type="ChEBI" id="CHEBI:57926"/>
    </ligand>
</feature>
<name>A0A4R6BHU5_9STAP</name>
<feature type="binding site" evidence="14">
    <location>
        <position position="186"/>
    </location>
    <ligand>
        <name>L-threonine</name>
        <dbReference type="ChEBI" id="CHEBI:57926"/>
    </ligand>
</feature>
<dbReference type="Proteomes" id="UP000295328">
    <property type="component" value="Unassembled WGS sequence"/>
</dbReference>
<dbReference type="GO" id="GO:0008033">
    <property type="term" value="P:tRNA processing"/>
    <property type="evidence" value="ECO:0007669"/>
    <property type="project" value="UniProtKB-KW"/>
</dbReference>
<feature type="binding site" evidence="14">
    <location>
        <position position="148"/>
    </location>
    <ligand>
        <name>ATP</name>
        <dbReference type="ChEBI" id="CHEBI:30616"/>
    </ligand>
</feature>